<accession>F2UFP3</accession>
<proteinExistence type="predicted"/>
<evidence type="ECO:0000313" key="3">
    <source>
        <dbReference type="EMBL" id="EGD75611.1"/>
    </source>
</evidence>
<dbReference type="KEGG" id="sre:PTSG_06679"/>
<dbReference type="Pfam" id="PF13251">
    <property type="entry name" value="DUF4042"/>
    <property type="match status" value="1"/>
</dbReference>
<dbReference type="RefSeq" id="XP_004992068.1">
    <property type="nucleotide sequence ID" value="XM_004992011.1"/>
</dbReference>
<feature type="compositionally biased region" description="Basic residues" evidence="1">
    <location>
        <begin position="23"/>
        <end position="48"/>
    </location>
</feature>
<dbReference type="AlphaFoldDB" id="F2UFP3"/>
<dbReference type="EMBL" id="GL832972">
    <property type="protein sequence ID" value="EGD75611.1"/>
    <property type="molecule type" value="Genomic_DNA"/>
</dbReference>
<gene>
    <name evidence="3" type="ORF">PTSG_06679</name>
</gene>
<evidence type="ECO:0000313" key="4">
    <source>
        <dbReference type="Proteomes" id="UP000007799"/>
    </source>
</evidence>
<dbReference type="InterPro" id="IPR025283">
    <property type="entry name" value="DUF4042"/>
</dbReference>
<dbReference type="InterPro" id="IPR052107">
    <property type="entry name" value="HEAT6"/>
</dbReference>
<evidence type="ECO:0000259" key="2">
    <source>
        <dbReference type="Pfam" id="PF13251"/>
    </source>
</evidence>
<dbReference type="PANTHER" id="PTHR13366">
    <property type="entry name" value="MALARIA ANTIGEN-RELATED"/>
    <property type="match status" value="1"/>
</dbReference>
<dbReference type="GeneID" id="16072626"/>
<keyword evidence="4" id="KW-1185">Reference proteome</keyword>
<feature type="region of interest" description="Disordered" evidence="1">
    <location>
        <begin position="1"/>
        <end position="63"/>
    </location>
</feature>
<name>F2UFP3_SALR5</name>
<reference evidence="3" key="1">
    <citation type="submission" date="2009-08" db="EMBL/GenBank/DDBJ databases">
        <title>Annotation of Salpingoeca rosetta.</title>
        <authorList>
            <consortium name="The Broad Institute Genome Sequencing Platform"/>
            <person name="Russ C."/>
            <person name="Cuomo C."/>
            <person name="Burger G."/>
            <person name="Gray M.W."/>
            <person name="Holland P.W.H."/>
            <person name="King N."/>
            <person name="Lang F.B.F."/>
            <person name="Roger A.J."/>
            <person name="Ruiz-Trillo I."/>
            <person name="Young S.K."/>
            <person name="Zeng Q."/>
            <person name="Gargeya S."/>
            <person name="Alvarado L."/>
            <person name="Berlin A."/>
            <person name="Chapman S.B."/>
            <person name="Chen Z."/>
            <person name="Freedman E."/>
            <person name="Gellesch M."/>
            <person name="Goldberg J."/>
            <person name="Griggs A."/>
            <person name="Gujja S."/>
            <person name="Heilman E."/>
            <person name="Heiman D."/>
            <person name="Howarth C."/>
            <person name="Mehta T."/>
            <person name="Neiman D."/>
            <person name="Pearson M."/>
            <person name="Roberts A."/>
            <person name="Saif S."/>
            <person name="Shea T."/>
            <person name="Shenoy N."/>
            <person name="Sisk P."/>
            <person name="Stolte C."/>
            <person name="Sykes S."/>
            <person name="White J."/>
            <person name="Yandava C."/>
            <person name="Haas B."/>
            <person name="Nusbaum C."/>
            <person name="Birren B."/>
        </authorList>
    </citation>
    <scope>NUCLEOTIDE SEQUENCE [LARGE SCALE GENOMIC DNA]</scope>
    <source>
        <strain evidence="3">ATCC 50818</strain>
    </source>
</reference>
<organism evidence="4">
    <name type="scientific">Salpingoeca rosetta (strain ATCC 50818 / BSB-021)</name>
    <dbReference type="NCBI Taxonomy" id="946362"/>
    <lineage>
        <taxon>Eukaryota</taxon>
        <taxon>Choanoflagellata</taxon>
        <taxon>Craspedida</taxon>
        <taxon>Salpingoecidae</taxon>
        <taxon>Salpingoeca</taxon>
    </lineage>
</organism>
<evidence type="ECO:0000256" key="1">
    <source>
        <dbReference type="SAM" id="MobiDB-lite"/>
    </source>
</evidence>
<feature type="domain" description="DUF4042" evidence="2">
    <location>
        <begin position="76"/>
        <end position="126"/>
    </location>
</feature>
<protein>
    <recommendedName>
        <fullName evidence="2">DUF4042 domain-containing protein</fullName>
    </recommendedName>
</protein>
<dbReference type="Proteomes" id="UP000007799">
    <property type="component" value="Unassembled WGS sequence"/>
</dbReference>
<dbReference type="InParanoid" id="F2UFP3"/>
<dbReference type="PANTHER" id="PTHR13366:SF0">
    <property type="entry name" value="HEAT REPEAT-CONTAINING PROTEIN 6"/>
    <property type="match status" value="1"/>
</dbReference>
<sequence>MHDGIIPSTRSGAGTARQERNQHQHHQHQQHRRRRRNRRDQPQHHQRQRGASDESELSDASPSAIARGKRVFAHQIRVQAIQCAQTIALLCPKKVLFRYWLSFFPESLEETAPSVYNVIARDLIPKGEPFTKHVRSCCLWCLIT</sequence>